<dbReference type="OrthoDB" id="439181at2"/>
<dbReference type="GO" id="GO:0005576">
    <property type="term" value="C:extracellular region"/>
    <property type="evidence" value="ECO:0007669"/>
    <property type="project" value="UniProtKB-SubCell"/>
</dbReference>
<dbReference type="PRINTS" id="PR00313">
    <property type="entry name" value="CABNDNGRPT"/>
</dbReference>
<evidence type="ECO:0000256" key="3">
    <source>
        <dbReference type="SAM" id="MobiDB-lite"/>
    </source>
</evidence>
<dbReference type="AlphaFoldDB" id="A0A1J1LNH1"/>
<comment type="subcellular location">
    <subcellularLocation>
        <location evidence="1">Secreted</location>
    </subcellularLocation>
</comment>
<dbReference type="InterPro" id="IPR001343">
    <property type="entry name" value="Hemolysn_Ca-bd"/>
</dbReference>
<dbReference type="SUPFAM" id="SSF51120">
    <property type="entry name" value="beta-Roll"/>
    <property type="match status" value="3"/>
</dbReference>
<evidence type="ECO:0000313" key="5">
    <source>
        <dbReference type="Proteomes" id="UP000184315"/>
    </source>
</evidence>
<dbReference type="Pfam" id="PF00353">
    <property type="entry name" value="HemolysinCabind"/>
    <property type="match status" value="6"/>
</dbReference>
<name>A0A1J1LNH1_9CYAN</name>
<dbReference type="Gene3D" id="2.150.10.10">
    <property type="entry name" value="Serralysin-like metalloprotease, C-terminal"/>
    <property type="match status" value="5"/>
</dbReference>
<feature type="region of interest" description="Disordered" evidence="3">
    <location>
        <begin position="347"/>
        <end position="378"/>
    </location>
</feature>
<reference evidence="5" key="1">
    <citation type="submission" date="2015-10" db="EMBL/GenBank/DDBJ databases">
        <authorList>
            <person name="Regsiter A."/>
            <person name="william w."/>
        </authorList>
    </citation>
    <scope>NUCLEOTIDE SEQUENCE [LARGE SCALE GENOMIC DNA]</scope>
</reference>
<dbReference type="InterPro" id="IPR050557">
    <property type="entry name" value="RTX_toxin/Mannuronan_C5-epim"/>
</dbReference>
<protein>
    <recommendedName>
        <fullName evidence="6">Hemolysin-type calcium-binding region</fullName>
    </recommendedName>
</protein>
<dbReference type="STRING" id="671072.PL9214640111"/>
<dbReference type="InterPro" id="IPR011049">
    <property type="entry name" value="Serralysin-like_metalloprot_C"/>
</dbReference>
<evidence type="ECO:0000256" key="2">
    <source>
        <dbReference type="ARBA" id="ARBA00022525"/>
    </source>
</evidence>
<feature type="compositionally biased region" description="Low complexity" evidence="3">
    <location>
        <begin position="62"/>
        <end position="76"/>
    </location>
</feature>
<dbReference type="PROSITE" id="PS00330">
    <property type="entry name" value="HEMOLYSIN_CALCIUM"/>
    <property type="match status" value="1"/>
</dbReference>
<keyword evidence="2" id="KW-0964">Secreted</keyword>
<evidence type="ECO:0008006" key="6">
    <source>
        <dbReference type="Google" id="ProtNLM"/>
    </source>
</evidence>
<dbReference type="RefSeq" id="WP_072720599.1">
    <property type="nucleotide sequence ID" value="NZ_LN889812.1"/>
</dbReference>
<dbReference type="EMBL" id="CZDF01000171">
    <property type="protein sequence ID" value="CUR34104.1"/>
    <property type="molecule type" value="Genomic_DNA"/>
</dbReference>
<dbReference type="PANTHER" id="PTHR38340">
    <property type="entry name" value="S-LAYER PROTEIN"/>
    <property type="match status" value="1"/>
</dbReference>
<organism evidence="4 5">
    <name type="scientific">Planktothrix tepida PCC 9214</name>
    <dbReference type="NCBI Taxonomy" id="671072"/>
    <lineage>
        <taxon>Bacteria</taxon>
        <taxon>Bacillati</taxon>
        <taxon>Cyanobacteriota</taxon>
        <taxon>Cyanophyceae</taxon>
        <taxon>Oscillatoriophycideae</taxon>
        <taxon>Oscillatoriales</taxon>
        <taxon>Microcoleaceae</taxon>
        <taxon>Planktothrix</taxon>
    </lineage>
</organism>
<dbReference type="Proteomes" id="UP000184315">
    <property type="component" value="Unassembled WGS sequence"/>
</dbReference>
<gene>
    <name evidence="4" type="ORF">PL9214640111</name>
</gene>
<evidence type="ECO:0000256" key="1">
    <source>
        <dbReference type="ARBA" id="ARBA00004613"/>
    </source>
</evidence>
<dbReference type="InterPro" id="IPR018511">
    <property type="entry name" value="Hemolysin-typ_Ca-bd_CS"/>
</dbReference>
<keyword evidence="5" id="KW-1185">Reference proteome</keyword>
<accession>A0A1J1LNH1</accession>
<dbReference type="GO" id="GO:0005509">
    <property type="term" value="F:calcium ion binding"/>
    <property type="evidence" value="ECO:0007669"/>
    <property type="project" value="InterPro"/>
</dbReference>
<proteinExistence type="predicted"/>
<evidence type="ECO:0000313" key="4">
    <source>
        <dbReference type="EMBL" id="CUR34104.1"/>
    </source>
</evidence>
<sequence>MATFQGTDLGDVLQIGAFPLVSITKDGQILNPLIMVQESDLAGNDTILLLNGADKADGGAGNDTIDAGAGDDNPINGGDGNDSITLGDGNDNAIGGLGDDTILGGKGNDIADGGKGNDYIDLGEGDDNAIGGEGNDIFVGGLGTNNLDGGDGNDTLSYLNVTPTSPAGAARITANLTTKGEVLDAAFVAIATDNITGPIENIIGAPGIPNDLTGAGGDNILIGGAASDNLVGAGGKDTLQGGLGDDFYTVTTTGNGTQIQDTGGSADSLFIPGVTLLLSGPSTTGYGLERQGKNLAIDLNIDGKIDLTQDLLIVDFYADTTAKTAGIGFIENVVNLKGEDILNANIPNTAPPPTSNVTWTTPTASVSDPGPDVPAPGGGNTVFVDQGITSYVFTNASDNVFVPATAANLYIQALNGNDFVVGSASADNINGNLGADIILAGGGNDGDRTVTIPANTIRTAIRGGKGSDNLDGQEGDDLLNGNLDNDTVLGGVGNDIVRGGKGADVLDGGAGTDYLIGDADQDKLTGGADADIFVLPGASVAATSLNQADLITDFLTGTDKIMLPAGITFAQLTLTAVTVQVDGSTALPSTAIQSGTTYYGLVQGITPVQLTAANFIADDPNITVLG</sequence>
<feature type="region of interest" description="Disordered" evidence="3">
    <location>
        <begin position="62"/>
        <end position="84"/>
    </location>
</feature>
<dbReference type="PANTHER" id="PTHR38340:SF1">
    <property type="entry name" value="S-LAYER PROTEIN"/>
    <property type="match status" value="1"/>
</dbReference>